<reference evidence="2 3" key="1">
    <citation type="journal article" date="2022" name="Int. J. Syst. Evol. Microbiol.">
        <title>Apilactobacillus apisilvae sp. nov., Nicolia spurrieriana gen. nov. sp. nov., Bombilactobacillus folatiphilus sp. nov. and Bombilactobacillus thymidiniphilus sp. nov., four new lactic acid bacterial isolates from stingless bees Tetragonula carbonaria and Austroplebeia australis.</title>
        <authorList>
            <person name="Oliphant S.A."/>
            <person name="Watson-Haigh N.S."/>
            <person name="Sumby K.M."/>
            <person name="Gardner J."/>
            <person name="Groom S."/>
            <person name="Jiranek V."/>
        </authorList>
    </citation>
    <scope>NUCLEOTIDE SEQUENCE [LARGE SCALE GENOMIC DNA]</scope>
    <source>
        <strain evidence="2 3">SG4_A1</strain>
    </source>
</reference>
<keyword evidence="3" id="KW-1185">Reference proteome</keyword>
<proteinExistence type="predicted"/>
<evidence type="ECO:0008006" key="4">
    <source>
        <dbReference type="Google" id="ProtNLM"/>
    </source>
</evidence>
<protein>
    <recommendedName>
        <fullName evidence="4">Prepilin-type N-terminal cleavage/methylation domain-containing protein</fullName>
    </recommendedName>
</protein>
<keyword evidence="1" id="KW-1133">Transmembrane helix</keyword>
<keyword evidence="1" id="KW-0812">Transmembrane</keyword>
<evidence type="ECO:0000256" key="1">
    <source>
        <dbReference type="SAM" id="Phobius"/>
    </source>
</evidence>
<dbReference type="Proteomes" id="UP000831947">
    <property type="component" value="Chromosome"/>
</dbReference>
<evidence type="ECO:0000313" key="3">
    <source>
        <dbReference type="Proteomes" id="UP000831947"/>
    </source>
</evidence>
<feature type="transmembrane region" description="Helical" evidence="1">
    <location>
        <begin position="13"/>
        <end position="34"/>
    </location>
</feature>
<name>A0ABY4PDF4_9LACO</name>
<dbReference type="EMBL" id="CP093365">
    <property type="protein sequence ID" value="UQS83803.1"/>
    <property type="molecule type" value="Genomic_DNA"/>
</dbReference>
<organism evidence="2 3">
    <name type="scientific">Bombilactobacillus thymidiniphilus</name>
    <dbReference type="NCBI Taxonomy" id="2923363"/>
    <lineage>
        <taxon>Bacteria</taxon>
        <taxon>Bacillati</taxon>
        <taxon>Bacillota</taxon>
        <taxon>Bacilli</taxon>
        <taxon>Lactobacillales</taxon>
        <taxon>Lactobacillaceae</taxon>
        <taxon>Bombilactobacillus</taxon>
    </lineage>
</organism>
<gene>
    <name evidence="2" type="ORF">MOO47_00955</name>
</gene>
<sequence length="157" mass="18125">MKMVQLWDLRNKHYGFTLAEAVITLGLVSAVLLIPTINYKQQLPLQQEQLTMINFENNWNNTLKSAFLKQTGGNIQFDNTKHQIRYHLIGTNDNQIQKFPTDLEFEIGNIKNSKNSISFKTADSVMPQTIKAYSKSSQKYYSYTIQMGWGRLIAKKT</sequence>
<accession>A0ABY4PDF4</accession>
<dbReference type="RefSeq" id="WP_249512988.1">
    <property type="nucleotide sequence ID" value="NZ_CP093365.1"/>
</dbReference>
<keyword evidence="1" id="KW-0472">Membrane</keyword>
<evidence type="ECO:0000313" key="2">
    <source>
        <dbReference type="EMBL" id="UQS83803.1"/>
    </source>
</evidence>